<keyword evidence="4" id="KW-1185">Reference proteome</keyword>
<feature type="region of interest" description="Disordered" evidence="2">
    <location>
        <begin position="141"/>
        <end position="282"/>
    </location>
</feature>
<evidence type="ECO:0000256" key="2">
    <source>
        <dbReference type="SAM" id="MobiDB-lite"/>
    </source>
</evidence>
<reference evidence="3 4" key="1">
    <citation type="journal article" date="2022" name="bioRxiv">
        <title>Genomics of Preaxostyla Flagellates Illuminates Evolutionary Transitions and the Path Towards Mitochondrial Loss.</title>
        <authorList>
            <person name="Novak L.V.F."/>
            <person name="Treitli S.C."/>
            <person name="Pyrih J."/>
            <person name="Halakuc P."/>
            <person name="Pipaliya S.V."/>
            <person name="Vacek V."/>
            <person name="Brzon O."/>
            <person name="Soukal P."/>
            <person name="Eme L."/>
            <person name="Dacks J.B."/>
            <person name="Karnkowska A."/>
            <person name="Elias M."/>
            <person name="Hampl V."/>
        </authorList>
    </citation>
    <scope>NUCLEOTIDE SEQUENCE [LARGE SCALE GENOMIC DNA]</scope>
    <source>
        <strain evidence="3">NAU3</strain>
        <tissue evidence="3">Gut</tissue>
    </source>
</reference>
<organism evidence="3 4">
    <name type="scientific">Blattamonas nauphoetae</name>
    <dbReference type="NCBI Taxonomy" id="2049346"/>
    <lineage>
        <taxon>Eukaryota</taxon>
        <taxon>Metamonada</taxon>
        <taxon>Preaxostyla</taxon>
        <taxon>Oxymonadida</taxon>
        <taxon>Blattamonas</taxon>
    </lineage>
</organism>
<dbReference type="EMBL" id="JARBJD010000102">
    <property type="protein sequence ID" value="KAK2952565.1"/>
    <property type="molecule type" value="Genomic_DNA"/>
</dbReference>
<evidence type="ECO:0000256" key="1">
    <source>
        <dbReference type="SAM" id="Coils"/>
    </source>
</evidence>
<feature type="compositionally biased region" description="Low complexity" evidence="2">
    <location>
        <begin position="251"/>
        <end position="267"/>
    </location>
</feature>
<feature type="coiled-coil region" evidence="1">
    <location>
        <begin position="428"/>
        <end position="481"/>
    </location>
</feature>
<evidence type="ECO:0000313" key="3">
    <source>
        <dbReference type="EMBL" id="KAK2952565.1"/>
    </source>
</evidence>
<feature type="compositionally biased region" description="Basic and acidic residues" evidence="2">
    <location>
        <begin position="171"/>
        <end position="181"/>
    </location>
</feature>
<protein>
    <submittedName>
        <fullName evidence="3">Uncharacterized protein</fullName>
    </submittedName>
</protein>
<comment type="caution">
    <text evidence="3">The sequence shown here is derived from an EMBL/GenBank/DDBJ whole genome shotgun (WGS) entry which is preliminary data.</text>
</comment>
<proteinExistence type="predicted"/>
<feature type="coiled-coil region" evidence="1">
    <location>
        <begin position="292"/>
        <end position="319"/>
    </location>
</feature>
<dbReference type="Proteomes" id="UP001281761">
    <property type="component" value="Unassembled WGS sequence"/>
</dbReference>
<sequence length="514" mass="60678">MMDDHPYSVSHIQHLRSRLIDFEQERAVFLMRFESIKRVLNEQYEQEIEAIDDEHDIATTIHEMNNFKLSQLEEHKSLIETEGDSFHLKGKMMENRNKLTKLLEVTNSIDQTGKPVGEIFRNRTRAEEIDLDEPFLKQSYVKSLPNRPRMGADGQLRPGYPTPSRASPGFREQKKQEESHTPKSSRRLTPRHIRETTHPVETFHQIQDQNLDSVQTPKRESDFTPSSQKQIKTPGTAARAQTSPSHRITPSTVRRISSNSRNSPSTTKRLPSTPHTGNTPVFVPAKERRTHLFDDDNNYDDLMDTIAKLEEERKEKLHVFEVQVLALLDQRQRLADELEHKTHHHHRELHQAIDQENEARQHLLQITYDYLSSRLDFQIRQRVLIEQRELLRESSFRFETQISSLQSELAQQASDLTDAFDEETRLRVIDLKQEIEETSQIIKQIEEEHQSHTVNVLQRRIERVESERDSFERKDSELRRRWRLEREGLENGKKDLLRKITHLQRIESQFEVDE</sequence>
<feature type="compositionally biased region" description="Polar residues" evidence="2">
    <location>
        <begin position="204"/>
        <end position="216"/>
    </location>
</feature>
<name>A0ABQ9XM52_9EUKA</name>
<evidence type="ECO:0000313" key="4">
    <source>
        <dbReference type="Proteomes" id="UP001281761"/>
    </source>
</evidence>
<keyword evidence="1" id="KW-0175">Coiled coil</keyword>
<accession>A0ABQ9XM52</accession>
<gene>
    <name evidence="3" type="ORF">BLNAU_12531</name>
</gene>
<feature type="compositionally biased region" description="Polar residues" evidence="2">
    <location>
        <begin position="223"/>
        <end position="250"/>
    </location>
</feature>
<feature type="compositionally biased region" description="Polar residues" evidence="2">
    <location>
        <begin position="268"/>
        <end position="279"/>
    </location>
</feature>